<dbReference type="InterPro" id="IPR001128">
    <property type="entry name" value="Cyt_P450"/>
</dbReference>
<dbReference type="SUPFAM" id="SSF48264">
    <property type="entry name" value="Cytochrome P450"/>
    <property type="match status" value="1"/>
</dbReference>
<dbReference type="GO" id="GO:0005506">
    <property type="term" value="F:iron ion binding"/>
    <property type="evidence" value="ECO:0007669"/>
    <property type="project" value="InterPro"/>
</dbReference>
<evidence type="ECO:0000256" key="3">
    <source>
        <dbReference type="ARBA" id="ARBA00022617"/>
    </source>
</evidence>
<evidence type="ECO:0000256" key="5">
    <source>
        <dbReference type="ARBA" id="ARBA00023002"/>
    </source>
</evidence>
<dbReference type="RefSeq" id="XP_001602111.4">
    <property type="nucleotide sequence ID" value="XM_001602061.6"/>
</dbReference>
<dbReference type="PRINTS" id="PR00385">
    <property type="entry name" value="P450"/>
</dbReference>
<keyword evidence="5 9" id="KW-0560">Oxidoreductase</keyword>
<proteinExistence type="inferred from homology"/>
<dbReference type="InterPro" id="IPR036396">
    <property type="entry name" value="Cyt_P450_sf"/>
</dbReference>
<dbReference type="GO" id="GO:0016705">
    <property type="term" value="F:oxidoreductase activity, acting on paired donors, with incorporation or reduction of molecular oxygen"/>
    <property type="evidence" value="ECO:0007669"/>
    <property type="project" value="InterPro"/>
</dbReference>
<keyword evidence="6 8" id="KW-0408">Iron</keyword>
<dbReference type="CTD" id="36752"/>
<dbReference type="Pfam" id="PF00067">
    <property type="entry name" value="p450"/>
    <property type="match status" value="1"/>
</dbReference>
<dbReference type="EnsemblMetazoa" id="XM_001602061">
    <property type="protein sequence ID" value="XP_001602111"/>
    <property type="gene ID" value="LOC100118028"/>
</dbReference>
<dbReference type="GO" id="GO:0004497">
    <property type="term" value="F:monooxygenase activity"/>
    <property type="evidence" value="ECO:0007669"/>
    <property type="project" value="UniProtKB-KW"/>
</dbReference>
<protein>
    <recommendedName>
        <fullName evidence="13">Cytochrome P450 4aa1</fullName>
    </recommendedName>
</protein>
<name>A0A7M7LJ44_NASVI</name>
<evidence type="ECO:0000256" key="7">
    <source>
        <dbReference type="ARBA" id="ARBA00023033"/>
    </source>
</evidence>
<evidence type="ECO:0000256" key="2">
    <source>
        <dbReference type="ARBA" id="ARBA00010617"/>
    </source>
</evidence>
<dbReference type="KEGG" id="nvi:100118028"/>
<keyword evidence="10" id="KW-0812">Transmembrane</keyword>
<dbReference type="GeneID" id="100118028"/>
<dbReference type="FunCoup" id="A0A7M7LJ44">
    <property type="interactions" value="17"/>
</dbReference>
<comment type="cofactor">
    <cofactor evidence="1 8">
        <name>heme</name>
        <dbReference type="ChEBI" id="CHEBI:30413"/>
    </cofactor>
</comment>
<evidence type="ECO:0000256" key="1">
    <source>
        <dbReference type="ARBA" id="ARBA00001971"/>
    </source>
</evidence>
<keyword evidence="4 8" id="KW-0479">Metal-binding</keyword>
<dbReference type="Gene3D" id="1.10.630.10">
    <property type="entry name" value="Cytochrome P450"/>
    <property type="match status" value="1"/>
</dbReference>
<sequence>MRPPDFKSLDTRDSSRASWIFRSARRLLLQISPPTSLFALTMGAVIRQIWDRDAQELWIYVALIVGTLAIYLLKDQIRIYWTIFQLNGPPTVPLLGNVDCLLRKDILEVMSHTAYKDYGPVARFWVTLIPYVILLEPDDIQAVLGSAKHTSKIFVYRLLDNFLGKGLITSDVDTWRTHRRLLQPAFHLHVLQKFVGSFAERADRLADRLARYDNQQLDITKFVNDAVYEILNETVLGVNVASTANEDGVVDLDDLPFRKGQVLMTHRLIRPWLIFDWIYKLTSTGQQEKKQSQDLSAACHRIIQEKRRLQRDSSSLTKKTSLLEYMMETSERNPEWFSDEDIINECCTFMLAGQDSVGTATAMTLFLLANHPDWQDKCREELDEIFAEGETNRPPTMQDLRAMRWLECCIKEALRLYPSVPIFARKLGEDVKVGKHVIPSGCGVIILPYSTHRLPHHFPDPHSFRPERFSPENSEKRHPYAYLPFSAGPRNCIGNKFAILEMKAVISAILRRYRLGGVEGKTEVRPKFRLTVRASGGLWLKISQRVDAR</sequence>
<dbReference type="PANTHER" id="PTHR24291:SF177">
    <property type="entry name" value="CYTOCHROME P450 4AA1-RELATED"/>
    <property type="match status" value="1"/>
</dbReference>
<dbReference type="PANTHER" id="PTHR24291">
    <property type="entry name" value="CYTOCHROME P450 FAMILY 4"/>
    <property type="match status" value="1"/>
</dbReference>
<evidence type="ECO:0000256" key="10">
    <source>
        <dbReference type="SAM" id="Phobius"/>
    </source>
</evidence>
<keyword evidence="10" id="KW-1133">Transmembrane helix</keyword>
<dbReference type="InParanoid" id="A0A7M7LJ44"/>
<feature type="transmembrane region" description="Helical" evidence="10">
    <location>
        <begin position="57"/>
        <end position="73"/>
    </location>
</feature>
<dbReference type="PRINTS" id="PR00463">
    <property type="entry name" value="EP450I"/>
</dbReference>
<evidence type="ECO:0000313" key="12">
    <source>
        <dbReference type="Proteomes" id="UP000002358"/>
    </source>
</evidence>
<evidence type="ECO:0000256" key="9">
    <source>
        <dbReference type="RuleBase" id="RU000461"/>
    </source>
</evidence>
<keyword evidence="10" id="KW-0472">Membrane</keyword>
<evidence type="ECO:0008006" key="13">
    <source>
        <dbReference type="Google" id="ProtNLM"/>
    </source>
</evidence>
<dbReference type="OrthoDB" id="1470350at2759"/>
<dbReference type="SMR" id="A0A7M7LJ44"/>
<dbReference type="GO" id="GO:0020037">
    <property type="term" value="F:heme binding"/>
    <property type="evidence" value="ECO:0007669"/>
    <property type="project" value="InterPro"/>
</dbReference>
<dbReference type="InterPro" id="IPR002401">
    <property type="entry name" value="Cyt_P450_E_grp-I"/>
</dbReference>
<evidence type="ECO:0000256" key="4">
    <source>
        <dbReference type="ARBA" id="ARBA00022723"/>
    </source>
</evidence>
<dbReference type="Proteomes" id="UP000002358">
    <property type="component" value="Chromosome 3"/>
</dbReference>
<dbReference type="InterPro" id="IPR017972">
    <property type="entry name" value="Cyt_P450_CS"/>
</dbReference>
<accession>A0A7M7LJ44</accession>
<evidence type="ECO:0000256" key="6">
    <source>
        <dbReference type="ARBA" id="ARBA00023004"/>
    </source>
</evidence>
<keyword evidence="3 8" id="KW-0349">Heme</keyword>
<feature type="binding site" description="axial binding residue" evidence="8">
    <location>
        <position position="492"/>
    </location>
    <ligand>
        <name>heme</name>
        <dbReference type="ChEBI" id="CHEBI:30413"/>
    </ligand>
    <ligandPart>
        <name>Fe</name>
        <dbReference type="ChEBI" id="CHEBI:18248"/>
    </ligandPart>
</feature>
<dbReference type="CDD" id="cd20628">
    <property type="entry name" value="CYP4"/>
    <property type="match status" value="1"/>
</dbReference>
<comment type="similarity">
    <text evidence="2 9">Belongs to the cytochrome P450 family.</text>
</comment>
<keyword evidence="12" id="KW-1185">Reference proteome</keyword>
<dbReference type="AlphaFoldDB" id="A0A7M7LJ44"/>
<evidence type="ECO:0000313" key="11">
    <source>
        <dbReference type="EnsemblMetazoa" id="XP_001602111"/>
    </source>
</evidence>
<dbReference type="PROSITE" id="PS00086">
    <property type="entry name" value="CYTOCHROME_P450"/>
    <property type="match status" value="1"/>
</dbReference>
<reference evidence="11" key="1">
    <citation type="submission" date="2021-01" db="UniProtKB">
        <authorList>
            <consortium name="EnsemblMetazoa"/>
        </authorList>
    </citation>
    <scope>IDENTIFICATION</scope>
</reference>
<dbReference type="InterPro" id="IPR050196">
    <property type="entry name" value="Cytochrome_P450_Monoox"/>
</dbReference>
<organism evidence="11 12">
    <name type="scientific">Nasonia vitripennis</name>
    <name type="common">Parasitic wasp</name>
    <dbReference type="NCBI Taxonomy" id="7425"/>
    <lineage>
        <taxon>Eukaryota</taxon>
        <taxon>Metazoa</taxon>
        <taxon>Ecdysozoa</taxon>
        <taxon>Arthropoda</taxon>
        <taxon>Hexapoda</taxon>
        <taxon>Insecta</taxon>
        <taxon>Pterygota</taxon>
        <taxon>Neoptera</taxon>
        <taxon>Endopterygota</taxon>
        <taxon>Hymenoptera</taxon>
        <taxon>Apocrita</taxon>
        <taxon>Proctotrupomorpha</taxon>
        <taxon>Chalcidoidea</taxon>
        <taxon>Pteromalidae</taxon>
        <taxon>Pteromalinae</taxon>
        <taxon>Nasonia</taxon>
    </lineage>
</organism>
<keyword evidence="7 9" id="KW-0503">Monooxygenase</keyword>
<evidence type="ECO:0000256" key="8">
    <source>
        <dbReference type="PIRSR" id="PIRSR602401-1"/>
    </source>
</evidence>